<accession>A0A2T0WVB9</accession>
<comment type="caution">
    <text evidence="2">The sequence shown here is derived from an EMBL/GenBank/DDBJ whole genome shotgun (WGS) entry which is preliminary data.</text>
</comment>
<keyword evidence="1" id="KW-1133">Transmembrane helix</keyword>
<feature type="transmembrane region" description="Helical" evidence="1">
    <location>
        <begin position="20"/>
        <end position="40"/>
    </location>
</feature>
<keyword evidence="1" id="KW-0812">Transmembrane</keyword>
<reference evidence="2 3" key="1">
    <citation type="submission" date="2018-03" db="EMBL/GenBank/DDBJ databases">
        <title>Genomic Encyclopedia of Archaeal and Bacterial Type Strains, Phase II (KMG-II): from individual species to whole genera.</title>
        <authorList>
            <person name="Goeker M."/>
        </authorList>
    </citation>
    <scope>NUCLEOTIDE SEQUENCE [LARGE SCALE GENOMIC DNA]</scope>
    <source>
        <strain evidence="2 3">DSM 27929</strain>
    </source>
</reference>
<dbReference type="Proteomes" id="UP000238157">
    <property type="component" value="Unassembled WGS sequence"/>
</dbReference>
<evidence type="ECO:0000313" key="3">
    <source>
        <dbReference type="Proteomes" id="UP000238157"/>
    </source>
</evidence>
<dbReference type="EMBL" id="PVTR01000001">
    <property type="protein sequence ID" value="PRY90619.1"/>
    <property type="molecule type" value="Genomic_DNA"/>
</dbReference>
<protein>
    <submittedName>
        <fullName evidence="2">Uncharacterized protein</fullName>
    </submittedName>
</protein>
<evidence type="ECO:0000313" key="2">
    <source>
        <dbReference type="EMBL" id="PRY90619.1"/>
    </source>
</evidence>
<sequence length="107" mass="11913">MIDSQEPYYTDDGLENSGKGCFRAVVTAIIFGFLLLFMAMRCGTPKVLGLKTEGIILKAEPDRVFILFEDALGEPGTYSGQWYYVPGEGIVNKEKFKAILTLQPIQQ</sequence>
<name>A0A2T0WVB9_9BACT</name>
<dbReference type="RefSeq" id="WP_106131860.1">
    <property type="nucleotide sequence ID" value="NZ_PVTR01000001.1"/>
</dbReference>
<keyword evidence="3" id="KW-1185">Reference proteome</keyword>
<organism evidence="2 3">
    <name type="scientific">Mongoliibacter ruber</name>
    <dbReference type="NCBI Taxonomy" id="1750599"/>
    <lineage>
        <taxon>Bacteria</taxon>
        <taxon>Pseudomonadati</taxon>
        <taxon>Bacteroidota</taxon>
        <taxon>Cytophagia</taxon>
        <taxon>Cytophagales</taxon>
        <taxon>Cyclobacteriaceae</taxon>
        <taxon>Mongoliibacter</taxon>
    </lineage>
</organism>
<dbReference type="AlphaFoldDB" id="A0A2T0WVB9"/>
<proteinExistence type="predicted"/>
<keyword evidence="1" id="KW-0472">Membrane</keyword>
<gene>
    <name evidence="2" type="ORF">CLW00_101283</name>
</gene>
<evidence type="ECO:0000256" key="1">
    <source>
        <dbReference type="SAM" id="Phobius"/>
    </source>
</evidence>